<dbReference type="GO" id="GO:0048046">
    <property type="term" value="C:apoplast"/>
    <property type="evidence" value="ECO:0007669"/>
    <property type="project" value="UniProtKB-SubCell"/>
</dbReference>
<organism evidence="5 6">
    <name type="scientific">Eragrostis curvula</name>
    <name type="common">weeping love grass</name>
    <dbReference type="NCBI Taxonomy" id="38414"/>
    <lineage>
        <taxon>Eukaryota</taxon>
        <taxon>Viridiplantae</taxon>
        <taxon>Streptophyta</taxon>
        <taxon>Embryophyta</taxon>
        <taxon>Tracheophyta</taxon>
        <taxon>Spermatophyta</taxon>
        <taxon>Magnoliopsida</taxon>
        <taxon>Liliopsida</taxon>
        <taxon>Poales</taxon>
        <taxon>Poaceae</taxon>
        <taxon>PACMAD clade</taxon>
        <taxon>Chloridoideae</taxon>
        <taxon>Eragrostideae</taxon>
        <taxon>Eragrostidinae</taxon>
        <taxon>Eragrostis</taxon>
    </lineage>
</organism>
<dbReference type="AlphaFoldDB" id="A0A5J9VJ78"/>
<evidence type="ECO:0000256" key="2">
    <source>
        <dbReference type="ARBA" id="ARBA00011738"/>
    </source>
</evidence>
<dbReference type="OrthoDB" id="1862428at2759"/>
<keyword evidence="4" id="KW-0052">Apoplast</keyword>
<dbReference type="EMBL" id="RWGY01000009">
    <property type="protein sequence ID" value="TVU36309.1"/>
    <property type="molecule type" value="Genomic_DNA"/>
</dbReference>
<gene>
    <name evidence="5" type="ORF">EJB05_18239</name>
</gene>
<comment type="caution">
    <text evidence="5">The sequence shown here is derived from an EMBL/GenBank/DDBJ whole genome shotgun (WGS) entry which is preliminary data.</text>
</comment>
<evidence type="ECO:0000313" key="6">
    <source>
        <dbReference type="Proteomes" id="UP000324897"/>
    </source>
</evidence>
<dbReference type="Gramene" id="TVU36309">
    <property type="protein sequence ID" value="TVU36309"/>
    <property type="gene ID" value="EJB05_18239"/>
</dbReference>
<comment type="similarity">
    <text evidence="1 4">Belongs to the plant dirigent protein family.</text>
</comment>
<dbReference type="InterPro" id="IPR044859">
    <property type="entry name" value="Allene_oxi_cyc_Dirigent"/>
</dbReference>
<comment type="subunit">
    <text evidence="2 4">Homodimer.</text>
</comment>
<dbReference type="PANTHER" id="PTHR47586">
    <property type="entry name" value="DIRIGENT PROTEIN"/>
    <property type="match status" value="1"/>
</dbReference>
<name>A0A5J9VJ78_9POAL</name>
<dbReference type="InterPro" id="IPR004265">
    <property type="entry name" value="Dirigent"/>
</dbReference>
<evidence type="ECO:0000256" key="3">
    <source>
        <dbReference type="ARBA" id="ARBA00022525"/>
    </source>
</evidence>
<evidence type="ECO:0000256" key="4">
    <source>
        <dbReference type="RuleBase" id="RU363099"/>
    </source>
</evidence>
<evidence type="ECO:0000313" key="5">
    <source>
        <dbReference type="EMBL" id="TVU36309.1"/>
    </source>
</evidence>
<dbReference type="Pfam" id="PF03018">
    <property type="entry name" value="Dirigent"/>
    <property type="match status" value="1"/>
</dbReference>
<proteinExistence type="inferred from homology"/>
<protein>
    <recommendedName>
        <fullName evidence="4">Dirigent protein</fullName>
    </recommendedName>
</protein>
<sequence length="194" mass="21276">MATKIVLLCLITCFVYHLLQFPIAPAVSAATSLADKSEIFSVYQHDHLNETGYVVVTGDEGAPFSDTTRPFGTIYVFSDPLTVHNSSSSATAGVIEGTSTTTSFDGLRNLQAAKITLRHRGYRGSLSVLGGTHNTRPSVYPIVGGTGDFLYAQGWVRQTPLDAEGPEVLYRLEIHVYWPPYVKFAPVPEEEWSY</sequence>
<dbReference type="Proteomes" id="UP000324897">
    <property type="component" value="Unassembled WGS sequence"/>
</dbReference>
<dbReference type="Gene3D" id="2.40.480.10">
    <property type="entry name" value="Allene oxide cyclase-like"/>
    <property type="match status" value="1"/>
</dbReference>
<keyword evidence="6" id="KW-1185">Reference proteome</keyword>
<reference evidence="5 6" key="1">
    <citation type="journal article" date="2019" name="Sci. Rep.">
        <title>A high-quality genome of Eragrostis curvula grass provides insights into Poaceae evolution and supports new strategies to enhance forage quality.</title>
        <authorList>
            <person name="Carballo J."/>
            <person name="Santos B.A.C.M."/>
            <person name="Zappacosta D."/>
            <person name="Garbus I."/>
            <person name="Selva J.P."/>
            <person name="Gallo C.A."/>
            <person name="Diaz A."/>
            <person name="Albertini E."/>
            <person name="Caccamo M."/>
            <person name="Echenique V."/>
        </authorList>
    </citation>
    <scope>NUCLEOTIDE SEQUENCE [LARGE SCALE GENOMIC DNA]</scope>
    <source>
        <strain evidence="6">cv. Victoria</strain>
        <tissue evidence="5">Leaf</tissue>
    </source>
</reference>
<accession>A0A5J9VJ78</accession>
<evidence type="ECO:0000256" key="1">
    <source>
        <dbReference type="ARBA" id="ARBA00010746"/>
    </source>
</evidence>
<feature type="non-terminal residue" evidence="5">
    <location>
        <position position="1"/>
    </location>
</feature>
<keyword evidence="3 4" id="KW-0964">Secreted</keyword>
<keyword evidence="4" id="KW-0732">Signal</keyword>
<feature type="chain" id="PRO_5023976568" description="Dirigent protein" evidence="4">
    <location>
        <begin position="21"/>
        <end position="194"/>
    </location>
</feature>
<comment type="function">
    <text evidence="4">Dirigent proteins impart stereoselectivity on the phenoxy radical-coupling reaction, yielding optically active lignans from two molecules of coniferyl alcohol in the biosynthesis of lignans, flavonolignans, and alkaloids and thus plays a central role in plant secondary metabolism.</text>
</comment>
<feature type="signal peptide" evidence="4">
    <location>
        <begin position="1"/>
        <end position="20"/>
    </location>
</feature>
<comment type="subcellular location">
    <subcellularLocation>
        <location evidence="4">Secreted</location>
        <location evidence="4">Extracellular space</location>
        <location evidence="4">Apoplast</location>
    </subcellularLocation>
</comment>
<dbReference type="GO" id="GO:0009699">
    <property type="term" value="P:phenylpropanoid biosynthetic process"/>
    <property type="evidence" value="ECO:0007669"/>
    <property type="project" value="UniProtKB-ARBA"/>
</dbReference>
<dbReference type="PANTHER" id="PTHR47586:SF1">
    <property type="entry name" value="DIRIGENT PROTEIN"/>
    <property type="match status" value="1"/>
</dbReference>